<gene>
    <name evidence="10" type="ORF">BJP36_22010</name>
</gene>
<feature type="transmembrane region" description="Helical" evidence="8">
    <location>
        <begin position="338"/>
        <end position="358"/>
    </location>
</feature>
<evidence type="ECO:0000313" key="11">
    <source>
        <dbReference type="Proteomes" id="UP000176944"/>
    </source>
</evidence>
<proteinExistence type="predicted"/>
<feature type="transmembrane region" description="Helical" evidence="8">
    <location>
        <begin position="170"/>
        <end position="188"/>
    </location>
</feature>
<dbReference type="GO" id="GO:0005886">
    <property type="term" value="C:plasma membrane"/>
    <property type="evidence" value="ECO:0007669"/>
    <property type="project" value="UniProtKB-SubCell"/>
</dbReference>
<evidence type="ECO:0000256" key="7">
    <source>
        <dbReference type="ARBA" id="ARBA00023136"/>
    </source>
</evidence>
<evidence type="ECO:0000256" key="8">
    <source>
        <dbReference type="SAM" id="Phobius"/>
    </source>
</evidence>
<evidence type="ECO:0000256" key="3">
    <source>
        <dbReference type="ARBA" id="ARBA00022676"/>
    </source>
</evidence>
<keyword evidence="7 8" id="KW-0472">Membrane</keyword>
<name>A0A1D9G3G8_MOOP1</name>
<keyword evidence="2" id="KW-1003">Cell membrane</keyword>
<keyword evidence="4 10" id="KW-0808">Transferase</keyword>
<reference evidence="11" key="1">
    <citation type="submission" date="2016-10" db="EMBL/GenBank/DDBJ databases">
        <title>Comparative genomics uncovers the prolific and rare metabolic potential of the cyanobacterial genus Moorea.</title>
        <authorList>
            <person name="Leao T."/>
            <person name="Castelao G."/>
            <person name="Korobeynikov A."/>
            <person name="Monroe E.A."/>
            <person name="Podell S."/>
            <person name="Glukhov E."/>
            <person name="Allen E."/>
            <person name="Gerwick W.H."/>
            <person name="Gerwick L."/>
        </authorList>
    </citation>
    <scope>NUCLEOTIDE SEQUENCE [LARGE SCALE GENOMIC DNA]</scope>
    <source>
        <strain evidence="11">JHB</strain>
    </source>
</reference>
<evidence type="ECO:0000313" key="10">
    <source>
        <dbReference type="EMBL" id="AOY82182.1"/>
    </source>
</evidence>
<dbReference type="Pfam" id="PF13231">
    <property type="entry name" value="PMT_2"/>
    <property type="match status" value="1"/>
</dbReference>
<evidence type="ECO:0000259" key="9">
    <source>
        <dbReference type="Pfam" id="PF13231"/>
    </source>
</evidence>
<feature type="transmembrane region" description="Helical" evidence="8">
    <location>
        <begin position="370"/>
        <end position="392"/>
    </location>
</feature>
<comment type="subcellular location">
    <subcellularLocation>
        <location evidence="1">Cell membrane</location>
        <topology evidence="1">Multi-pass membrane protein</topology>
    </subcellularLocation>
</comment>
<dbReference type="PANTHER" id="PTHR33908">
    <property type="entry name" value="MANNOSYLTRANSFERASE YKCB-RELATED"/>
    <property type="match status" value="1"/>
</dbReference>
<dbReference type="InterPro" id="IPR038731">
    <property type="entry name" value="RgtA/B/C-like"/>
</dbReference>
<feature type="transmembrane region" description="Helical" evidence="8">
    <location>
        <begin position="413"/>
        <end position="433"/>
    </location>
</feature>
<evidence type="ECO:0000256" key="2">
    <source>
        <dbReference type="ARBA" id="ARBA00022475"/>
    </source>
</evidence>
<dbReference type="GO" id="GO:0009103">
    <property type="term" value="P:lipopolysaccharide biosynthetic process"/>
    <property type="evidence" value="ECO:0007669"/>
    <property type="project" value="UniProtKB-ARBA"/>
</dbReference>
<feature type="transmembrane region" description="Helical" evidence="8">
    <location>
        <begin position="145"/>
        <end position="164"/>
    </location>
</feature>
<dbReference type="InterPro" id="IPR050297">
    <property type="entry name" value="LipidA_mod_glycosyltrf_83"/>
</dbReference>
<organism evidence="10 11">
    <name type="scientific">Moorena producens (strain JHB)</name>
    <dbReference type="NCBI Taxonomy" id="1454205"/>
    <lineage>
        <taxon>Bacteria</taxon>
        <taxon>Bacillati</taxon>
        <taxon>Cyanobacteriota</taxon>
        <taxon>Cyanophyceae</taxon>
        <taxon>Coleofasciculales</taxon>
        <taxon>Coleofasciculaceae</taxon>
        <taxon>Moorena</taxon>
    </lineage>
</organism>
<feature type="domain" description="Glycosyltransferase RgtA/B/C/D-like" evidence="9">
    <location>
        <begin position="96"/>
        <end position="262"/>
    </location>
</feature>
<keyword evidence="3 10" id="KW-0328">Glycosyltransferase</keyword>
<feature type="transmembrane region" description="Helical" evidence="8">
    <location>
        <begin position="200"/>
        <end position="233"/>
    </location>
</feature>
<feature type="transmembrane region" description="Helical" evidence="8">
    <location>
        <begin position="120"/>
        <end position="138"/>
    </location>
</feature>
<dbReference type="EC" id="2.4.-.-" evidence="10"/>
<evidence type="ECO:0000256" key="4">
    <source>
        <dbReference type="ARBA" id="ARBA00022679"/>
    </source>
</evidence>
<dbReference type="GO" id="GO:0016763">
    <property type="term" value="F:pentosyltransferase activity"/>
    <property type="evidence" value="ECO:0007669"/>
    <property type="project" value="TreeGrafter"/>
</dbReference>
<protein>
    <submittedName>
        <fullName evidence="10">Glycosyltransferase family 39 protein</fullName>
        <ecNumber evidence="10">2.4.-.-</ecNumber>
    </submittedName>
</protein>
<feature type="transmembrane region" description="Helical" evidence="8">
    <location>
        <begin position="283"/>
        <end position="305"/>
    </location>
</feature>
<feature type="transmembrane region" description="Helical" evidence="8">
    <location>
        <begin position="311"/>
        <end position="331"/>
    </location>
</feature>
<accession>A0A1D9G3G8</accession>
<dbReference type="AlphaFoldDB" id="A0A1D9G3G8"/>
<dbReference type="EMBL" id="CP017708">
    <property type="protein sequence ID" value="AOY82182.1"/>
    <property type="molecule type" value="Genomic_DNA"/>
</dbReference>
<evidence type="ECO:0000256" key="1">
    <source>
        <dbReference type="ARBA" id="ARBA00004651"/>
    </source>
</evidence>
<evidence type="ECO:0000256" key="5">
    <source>
        <dbReference type="ARBA" id="ARBA00022692"/>
    </source>
</evidence>
<dbReference type="Proteomes" id="UP000176944">
    <property type="component" value="Chromosome"/>
</dbReference>
<dbReference type="PANTHER" id="PTHR33908:SF11">
    <property type="entry name" value="MEMBRANE PROTEIN"/>
    <property type="match status" value="1"/>
</dbReference>
<sequence>MTKPSKQCFSLRWRFLIIVLLLLGIFFRCFNLNHKIYWHDEVYTSIRSSGYTGYEVIKQVFDGRVIGVEDLQKYQHPNPEKDLGDTINALAKNPEHPPLYYLMARFWRQLFGAAVNNPRGLSVLFSLLVFPAIYWLCLELFESPLVAWVAVALLAVSPFHVLYAQEAREYSLWTLTIILSCASLLRAIRKTKNSTKVTSYVWSWVIYAITLALSLYTFLFSIFVAIGHGIYVFIIERFRFNKTILAYLIASGAGFIAFSPWLFVVVTNLAVIQHKTHWTTLQVPLSFLVKIWGINLSLIFFDIGIPLEHPFTYIIPPILVSFVGYAIYFICRYTTQRVWLLVLTLIVITALALILPDLIWGGRRSVSSRYFLPCYIGVQLAVAYLISMSVTGSISGSLSRANLIKTNLRTQKVWKGIVAVLLTGGVISCAISSQTEIWWNKQVGANNPTIARIINQAERPLVISNVSSVNPGDVISLSYLLNPQVKFQLVIPPNIPDIPQGFSDVFLFYPSENLQQGLEEKYSTKIEWFDESSVKPLGKLRL</sequence>
<keyword evidence="6 8" id="KW-1133">Transmembrane helix</keyword>
<evidence type="ECO:0000256" key="6">
    <source>
        <dbReference type="ARBA" id="ARBA00022989"/>
    </source>
</evidence>
<keyword evidence="5 8" id="KW-0812">Transmembrane</keyword>
<feature type="transmembrane region" description="Helical" evidence="8">
    <location>
        <begin position="245"/>
        <end position="271"/>
    </location>
</feature>